<protein>
    <recommendedName>
        <fullName evidence="6">Mid2 domain-containing protein</fullName>
    </recommendedName>
</protein>
<feature type="signal peptide" evidence="3">
    <location>
        <begin position="1"/>
        <end position="20"/>
    </location>
</feature>
<dbReference type="AlphaFoldDB" id="A0A8H4PCD2"/>
<organism evidence="4 5">
    <name type="scientific">Fusarium albosuccineum</name>
    <dbReference type="NCBI Taxonomy" id="1237068"/>
    <lineage>
        <taxon>Eukaryota</taxon>
        <taxon>Fungi</taxon>
        <taxon>Dikarya</taxon>
        <taxon>Ascomycota</taxon>
        <taxon>Pezizomycotina</taxon>
        <taxon>Sordariomycetes</taxon>
        <taxon>Hypocreomycetidae</taxon>
        <taxon>Hypocreales</taxon>
        <taxon>Nectriaceae</taxon>
        <taxon>Fusarium</taxon>
        <taxon>Fusarium decemcellulare species complex</taxon>
    </lineage>
</organism>
<keyword evidence="3" id="KW-0732">Signal</keyword>
<dbReference type="Proteomes" id="UP000554235">
    <property type="component" value="Unassembled WGS sequence"/>
</dbReference>
<feature type="transmembrane region" description="Helical" evidence="2">
    <location>
        <begin position="205"/>
        <end position="227"/>
    </location>
</feature>
<evidence type="ECO:0000256" key="3">
    <source>
        <dbReference type="SAM" id="SignalP"/>
    </source>
</evidence>
<evidence type="ECO:0000313" key="4">
    <source>
        <dbReference type="EMBL" id="KAF4465618.1"/>
    </source>
</evidence>
<feature type="compositionally biased region" description="Low complexity" evidence="1">
    <location>
        <begin position="142"/>
        <end position="200"/>
    </location>
</feature>
<accession>A0A8H4PCD2</accession>
<keyword evidence="2" id="KW-0812">Transmembrane</keyword>
<feature type="chain" id="PRO_5034711872" description="Mid2 domain-containing protein" evidence="3">
    <location>
        <begin position="21"/>
        <end position="283"/>
    </location>
</feature>
<evidence type="ECO:0000256" key="1">
    <source>
        <dbReference type="SAM" id="MobiDB-lite"/>
    </source>
</evidence>
<dbReference type="EMBL" id="JAADYS010001009">
    <property type="protein sequence ID" value="KAF4465618.1"/>
    <property type="molecule type" value="Genomic_DNA"/>
</dbReference>
<evidence type="ECO:0000313" key="5">
    <source>
        <dbReference type="Proteomes" id="UP000554235"/>
    </source>
</evidence>
<feature type="region of interest" description="Disordered" evidence="1">
    <location>
        <begin position="249"/>
        <end position="283"/>
    </location>
</feature>
<keyword evidence="2" id="KW-1133">Transmembrane helix</keyword>
<name>A0A8H4PCD2_9HYPO</name>
<evidence type="ECO:0008006" key="6">
    <source>
        <dbReference type="Google" id="ProtNLM"/>
    </source>
</evidence>
<sequence>MAPPSIFFLALLASVSLVDAQTCFYPGGKEAVDDIPCRTDTDASACCAAGYMCISNGLCQSTGEANTGNFARGSCTQQDWDSTDCPNYCTEESTGGGADVTRCQGYTDRYFCPASSNAKEACNDSDKYLVIQGSSTFTTIGEEQASTTQASTSSETGESTTTDSSESKATTASDESTSSSQSWSPAQTETGNEGSDSGSNSNSAVIGGAVGGSLGGILLGAAGVWFLMRYRRRRKAAVEDAVPQYRAHEIEAGRGHGQSPMTKYEMPTESPPVELPGHSPNVR</sequence>
<gene>
    <name evidence="4" type="ORF">FALBO_7544</name>
</gene>
<proteinExistence type="predicted"/>
<comment type="caution">
    <text evidence="4">The sequence shown here is derived from an EMBL/GenBank/DDBJ whole genome shotgun (WGS) entry which is preliminary data.</text>
</comment>
<reference evidence="4 5" key="1">
    <citation type="submission" date="2020-01" db="EMBL/GenBank/DDBJ databases">
        <title>Identification and distribution of gene clusters putatively required for synthesis of sphingolipid metabolism inhibitors in phylogenetically diverse species of the filamentous fungus Fusarium.</title>
        <authorList>
            <person name="Kim H.-S."/>
            <person name="Busman M."/>
            <person name="Brown D.W."/>
            <person name="Divon H."/>
            <person name="Uhlig S."/>
            <person name="Proctor R.H."/>
        </authorList>
    </citation>
    <scope>NUCLEOTIDE SEQUENCE [LARGE SCALE GENOMIC DNA]</scope>
    <source>
        <strain evidence="4 5">NRRL 20459</strain>
    </source>
</reference>
<keyword evidence="2" id="KW-0472">Membrane</keyword>
<evidence type="ECO:0000256" key="2">
    <source>
        <dbReference type="SAM" id="Phobius"/>
    </source>
</evidence>
<dbReference type="OrthoDB" id="5215637at2759"/>
<keyword evidence="5" id="KW-1185">Reference proteome</keyword>
<feature type="region of interest" description="Disordered" evidence="1">
    <location>
        <begin position="141"/>
        <end position="200"/>
    </location>
</feature>